<dbReference type="Proteomes" id="UP000538931">
    <property type="component" value="Unassembled WGS sequence"/>
</dbReference>
<reference evidence="1 2" key="1">
    <citation type="submission" date="2020-07" db="EMBL/GenBank/DDBJ databases">
        <title>Bacterium isolated from marien macroalgae.</title>
        <authorList>
            <person name="Zhu K."/>
            <person name="Lu D."/>
            <person name="Du Z."/>
        </authorList>
    </citation>
    <scope>NUCLEOTIDE SEQUENCE [LARGE SCALE GENOMIC DNA]</scope>
    <source>
        <strain evidence="1 2">3-1745</strain>
    </source>
</reference>
<dbReference type="RefSeq" id="WP_181741259.1">
    <property type="nucleotide sequence ID" value="NZ_JACEMT010000053.1"/>
</dbReference>
<gene>
    <name evidence="1" type="ORF">H1S06_13915</name>
</gene>
<dbReference type="EMBL" id="JACEMT010000053">
    <property type="protein sequence ID" value="MBA4503451.1"/>
    <property type="molecule type" value="Genomic_DNA"/>
</dbReference>
<dbReference type="AlphaFoldDB" id="A0A7W1X0F7"/>
<organism evidence="1 2">
    <name type="scientific">Marinobacterium marinum</name>
    <dbReference type="NCBI Taxonomy" id="2756129"/>
    <lineage>
        <taxon>Bacteria</taxon>
        <taxon>Pseudomonadati</taxon>
        <taxon>Pseudomonadota</taxon>
        <taxon>Gammaproteobacteria</taxon>
        <taxon>Oceanospirillales</taxon>
        <taxon>Oceanospirillaceae</taxon>
        <taxon>Marinobacterium</taxon>
    </lineage>
</organism>
<proteinExistence type="predicted"/>
<accession>A0A7W1X0F7</accession>
<evidence type="ECO:0000313" key="1">
    <source>
        <dbReference type="EMBL" id="MBA4503451.1"/>
    </source>
</evidence>
<sequence length="124" mass="14486">MKNRILFSLAIFSMLIAYFIGVSVGKQGISYALDVTQGELAFNHLKRYRVIKEDLESGCLEEALEKLSFYVDEQMMLLAEYVQHHKVEAINSYIAKRDDTLLGQLKSYEIDWKKEWVEKKCQEI</sequence>
<comment type="caution">
    <text evidence="1">The sequence shown here is derived from an EMBL/GenBank/DDBJ whole genome shotgun (WGS) entry which is preliminary data.</text>
</comment>
<protein>
    <submittedName>
        <fullName evidence="1">Uncharacterized protein</fullName>
    </submittedName>
</protein>
<name>A0A7W1X0F7_9GAMM</name>
<keyword evidence="2" id="KW-1185">Reference proteome</keyword>
<evidence type="ECO:0000313" key="2">
    <source>
        <dbReference type="Proteomes" id="UP000538931"/>
    </source>
</evidence>